<evidence type="ECO:0000313" key="7">
    <source>
        <dbReference type="EMBL" id="RLP75177.1"/>
    </source>
</evidence>
<keyword evidence="5" id="KW-0804">Transcription</keyword>
<dbReference type="InterPro" id="IPR005119">
    <property type="entry name" value="LysR_subst-bd"/>
</dbReference>
<dbReference type="Pfam" id="PF00126">
    <property type="entry name" value="HTH_1"/>
    <property type="match status" value="1"/>
</dbReference>
<dbReference type="Pfam" id="PF03466">
    <property type="entry name" value="LysR_substrate"/>
    <property type="match status" value="1"/>
</dbReference>
<dbReference type="EMBL" id="RCTF01000016">
    <property type="protein sequence ID" value="RLP75177.1"/>
    <property type="molecule type" value="Genomic_DNA"/>
</dbReference>
<dbReference type="OrthoDB" id="8339333at2"/>
<gene>
    <name evidence="7" type="ORF">D9R14_17520</name>
</gene>
<feature type="domain" description="HTH lysR-type" evidence="6">
    <location>
        <begin position="6"/>
        <end position="63"/>
    </location>
</feature>
<evidence type="ECO:0000256" key="2">
    <source>
        <dbReference type="ARBA" id="ARBA00022458"/>
    </source>
</evidence>
<dbReference type="Gene3D" id="3.40.190.10">
    <property type="entry name" value="Periplasmic binding protein-like II"/>
    <property type="match status" value="2"/>
</dbReference>
<dbReference type="AlphaFoldDB" id="A0A3L7A4N5"/>
<dbReference type="SUPFAM" id="SSF46785">
    <property type="entry name" value="Winged helix' DNA-binding domain"/>
    <property type="match status" value="1"/>
</dbReference>
<name>A0A3L7A4N5_9HYPH</name>
<dbReference type="PANTHER" id="PTHR30118">
    <property type="entry name" value="HTH-TYPE TRANSCRIPTIONAL REGULATOR LEUO-RELATED"/>
    <property type="match status" value="1"/>
</dbReference>
<organism evidence="7 8">
    <name type="scientific">Xanthobacter tagetidis</name>
    <dbReference type="NCBI Taxonomy" id="60216"/>
    <lineage>
        <taxon>Bacteria</taxon>
        <taxon>Pseudomonadati</taxon>
        <taxon>Pseudomonadota</taxon>
        <taxon>Alphaproteobacteria</taxon>
        <taxon>Hyphomicrobiales</taxon>
        <taxon>Xanthobacteraceae</taxon>
        <taxon>Xanthobacter</taxon>
    </lineage>
</organism>
<dbReference type="PANTHER" id="PTHR30118:SF15">
    <property type="entry name" value="TRANSCRIPTIONAL REGULATORY PROTEIN"/>
    <property type="match status" value="1"/>
</dbReference>
<dbReference type="InterPro" id="IPR036390">
    <property type="entry name" value="WH_DNA-bd_sf"/>
</dbReference>
<dbReference type="Gene3D" id="1.10.10.10">
    <property type="entry name" value="Winged helix-like DNA-binding domain superfamily/Winged helix DNA-binding domain"/>
    <property type="match status" value="1"/>
</dbReference>
<evidence type="ECO:0000256" key="1">
    <source>
        <dbReference type="ARBA" id="ARBA00009437"/>
    </source>
</evidence>
<reference evidence="7 8" key="1">
    <citation type="submission" date="2018-10" db="EMBL/GenBank/DDBJ databases">
        <title>Xanthobacter tagetidis genome sequencing and assembly.</title>
        <authorList>
            <person name="Maclea K.S."/>
            <person name="Goen A.E."/>
            <person name="Fatima S.A."/>
        </authorList>
    </citation>
    <scope>NUCLEOTIDE SEQUENCE [LARGE SCALE GENOMIC DNA]</scope>
    <source>
        <strain evidence="7 8">ATCC 700314</strain>
    </source>
</reference>
<dbReference type="InterPro" id="IPR000847">
    <property type="entry name" value="LysR_HTH_N"/>
</dbReference>
<dbReference type="InterPro" id="IPR050389">
    <property type="entry name" value="LysR-type_TF"/>
</dbReference>
<evidence type="ECO:0000256" key="3">
    <source>
        <dbReference type="ARBA" id="ARBA00023015"/>
    </source>
</evidence>
<dbReference type="PROSITE" id="PS50931">
    <property type="entry name" value="HTH_LYSR"/>
    <property type="match status" value="1"/>
</dbReference>
<evidence type="ECO:0000259" key="6">
    <source>
        <dbReference type="PROSITE" id="PS50931"/>
    </source>
</evidence>
<dbReference type="SUPFAM" id="SSF53850">
    <property type="entry name" value="Periplasmic binding protein-like II"/>
    <property type="match status" value="1"/>
</dbReference>
<keyword evidence="2" id="KW-0536">Nodulation</keyword>
<evidence type="ECO:0000313" key="8">
    <source>
        <dbReference type="Proteomes" id="UP000269692"/>
    </source>
</evidence>
<dbReference type="GO" id="GO:0003677">
    <property type="term" value="F:DNA binding"/>
    <property type="evidence" value="ECO:0007669"/>
    <property type="project" value="UniProtKB-KW"/>
</dbReference>
<comment type="similarity">
    <text evidence="1">Belongs to the LysR transcriptional regulatory family.</text>
</comment>
<dbReference type="GO" id="GO:0003700">
    <property type="term" value="F:DNA-binding transcription factor activity"/>
    <property type="evidence" value="ECO:0007669"/>
    <property type="project" value="InterPro"/>
</dbReference>
<evidence type="ECO:0000256" key="5">
    <source>
        <dbReference type="ARBA" id="ARBA00023163"/>
    </source>
</evidence>
<dbReference type="Proteomes" id="UP000269692">
    <property type="component" value="Unassembled WGS sequence"/>
</dbReference>
<proteinExistence type="inferred from homology"/>
<dbReference type="RefSeq" id="WP_121624643.1">
    <property type="nucleotide sequence ID" value="NZ_JACIIW010000011.1"/>
</dbReference>
<accession>A0A3L7A4N5</accession>
<dbReference type="InterPro" id="IPR036388">
    <property type="entry name" value="WH-like_DNA-bd_sf"/>
</dbReference>
<protein>
    <submittedName>
        <fullName evidence="7">LysR family transcriptional regulator</fullName>
    </submittedName>
</protein>
<keyword evidence="4" id="KW-0238">DNA-binding</keyword>
<comment type="caution">
    <text evidence="7">The sequence shown here is derived from an EMBL/GenBank/DDBJ whole genome shotgun (WGS) entry which is preliminary data.</text>
</comment>
<keyword evidence="3" id="KW-0805">Transcription regulation</keyword>
<evidence type="ECO:0000256" key="4">
    <source>
        <dbReference type="ARBA" id="ARBA00023125"/>
    </source>
</evidence>
<sequence>MSLKRVDLNLFRVFEAIMQSRSVSGASKDLGVTASAVSHALARLRLAVGDDLFVYGEDGMVPTPRALAIAPAIREGLGRIEDAIVARPFVPAEAARTFRIAASEYGTSEVLTGLIARLARSAPQIELCIFPYSRLDVVQQLDEGRLDLVVGWFADLPERVRRMPLLTDHEALVVRRGHPLAGRPVTREALFAYPFVVVELLGAGDQALGGFVDDRGVWRRVWIDRLLMEADADGAPVAHVAVSLPHYASVGDILARTDMVATLPERVARRLVAAGAHAALDMPHAPLEATVEAIWHQRAERDGGLQWLLGELAETVRAEAKA</sequence>
<keyword evidence="8" id="KW-1185">Reference proteome</keyword>